<dbReference type="PANTHER" id="PTHR46797">
    <property type="entry name" value="HTH-TYPE TRANSCRIPTIONAL REGULATOR"/>
    <property type="match status" value="1"/>
</dbReference>
<dbReference type="Pfam" id="PF07883">
    <property type="entry name" value="Cupin_2"/>
    <property type="match status" value="1"/>
</dbReference>
<dbReference type="CDD" id="cd02209">
    <property type="entry name" value="cupin_XRE_C"/>
    <property type="match status" value="1"/>
</dbReference>
<dbReference type="SMART" id="SM00530">
    <property type="entry name" value="HTH_XRE"/>
    <property type="match status" value="1"/>
</dbReference>
<keyword evidence="1 3" id="KW-0238">DNA-binding</keyword>
<dbReference type="GO" id="GO:0003700">
    <property type="term" value="F:DNA-binding transcription factor activity"/>
    <property type="evidence" value="ECO:0007669"/>
    <property type="project" value="TreeGrafter"/>
</dbReference>
<dbReference type="OrthoDB" id="9814553at2"/>
<proteinExistence type="predicted"/>
<evidence type="ECO:0000259" key="2">
    <source>
        <dbReference type="PROSITE" id="PS50943"/>
    </source>
</evidence>
<dbReference type="PANTHER" id="PTHR46797:SF2">
    <property type="entry name" value="TRANSCRIPTIONAL REGULATOR"/>
    <property type="match status" value="1"/>
</dbReference>
<dbReference type="AlphaFoldDB" id="A0A366XYL8"/>
<dbReference type="GO" id="GO:0005829">
    <property type="term" value="C:cytosol"/>
    <property type="evidence" value="ECO:0007669"/>
    <property type="project" value="TreeGrafter"/>
</dbReference>
<organism evidence="3 4">
    <name type="scientific">Bacillus taeanensis</name>
    <dbReference type="NCBI Taxonomy" id="273032"/>
    <lineage>
        <taxon>Bacteria</taxon>
        <taxon>Bacillati</taxon>
        <taxon>Bacillota</taxon>
        <taxon>Bacilli</taxon>
        <taxon>Bacillales</taxon>
        <taxon>Bacillaceae</taxon>
        <taxon>Bacillus</taxon>
    </lineage>
</organism>
<evidence type="ECO:0000256" key="1">
    <source>
        <dbReference type="ARBA" id="ARBA00023125"/>
    </source>
</evidence>
<keyword evidence="4" id="KW-1185">Reference proteome</keyword>
<dbReference type="Gene3D" id="1.10.260.40">
    <property type="entry name" value="lambda repressor-like DNA-binding domains"/>
    <property type="match status" value="1"/>
</dbReference>
<evidence type="ECO:0000313" key="4">
    <source>
        <dbReference type="Proteomes" id="UP000253314"/>
    </source>
</evidence>
<dbReference type="Proteomes" id="UP000253314">
    <property type="component" value="Unassembled WGS sequence"/>
</dbReference>
<sequence>MDIGSTIREIRKRKNITITQICDCTGLSKGFMSNIENNKTAPSISTLDTIANSLNVPLAYLLLEKEKRVHVVRKDERKVSYFGKGNIKIEHLTDNTPLQLSIIEMPPGYSSLDTPHAHKGVECHLVLKGEVFVRQGEDELILEEGDTFYWNACVPHAVKNLSDKTALLLVSVYNE</sequence>
<dbReference type="PROSITE" id="PS50943">
    <property type="entry name" value="HTH_CROC1"/>
    <property type="match status" value="1"/>
</dbReference>
<dbReference type="Gene3D" id="2.60.120.10">
    <property type="entry name" value="Jelly Rolls"/>
    <property type="match status" value="1"/>
</dbReference>
<dbReference type="InterPro" id="IPR050807">
    <property type="entry name" value="TransReg_Diox_bact_type"/>
</dbReference>
<dbReference type="SUPFAM" id="SSF51182">
    <property type="entry name" value="RmlC-like cupins"/>
    <property type="match status" value="1"/>
</dbReference>
<dbReference type="InterPro" id="IPR014710">
    <property type="entry name" value="RmlC-like_jellyroll"/>
</dbReference>
<dbReference type="InterPro" id="IPR010982">
    <property type="entry name" value="Lambda_DNA-bd_dom_sf"/>
</dbReference>
<name>A0A366XYL8_9BACI</name>
<feature type="domain" description="HTH cro/C1-type" evidence="2">
    <location>
        <begin position="7"/>
        <end position="61"/>
    </location>
</feature>
<dbReference type="InterPro" id="IPR001387">
    <property type="entry name" value="Cro/C1-type_HTH"/>
</dbReference>
<dbReference type="Pfam" id="PF12844">
    <property type="entry name" value="HTH_19"/>
    <property type="match status" value="1"/>
</dbReference>
<accession>A0A366XYL8</accession>
<dbReference type="InterPro" id="IPR011051">
    <property type="entry name" value="RmlC_Cupin_sf"/>
</dbReference>
<protein>
    <submittedName>
        <fullName evidence="3">DNA-binding protein</fullName>
    </submittedName>
</protein>
<reference evidence="3 4" key="1">
    <citation type="submission" date="2018-07" db="EMBL/GenBank/DDBJ databases">
        <title>Lottiidibacillus patelloidae gen. nov., sp. nov., isolated from the intestinal tract of a marine limpet and the reclassification of B. taeanensis BH030017T, B. algicola KMM 3737T and B. hwajinpoensis SW-72T as genus Lottiidibacillus.</title>
        <authorList>
            <person name="Liu R."/>
            <person name="Huang Z."/>
        </authorList>
    </citation>
    <scope>NUCLEOTIDE SEQUENCE [LARGE SCALE GENOMIC DNA]</scope>
    <source>
        <strain evidence="3 4">BH030017</strain>
    </source>
</reference>
<evidence type="ECO:0000313" key="3">
    <source>
        <dbReference type="EMBL" id="RBW71007.1"/>
    </source>
</evidence>
<dbReference type="GO" id="GO:0003677">
    <property type="term" value="F:DNA binding"/>
    <property type="evidence" value="ECO:0007669"/>
    <property type="project" value="UniProtKB-KW"/>
</dbReference>
<dbReference type="InterPro" id="IPR013096">
    <property type="entry name" value="Cupin_2"/>
</dbReference>
<comment type="caution">
    <text evidence="3">The sequence shown here is derived from an EMBL/GenBank/DDBJ whole genome shotgun (WGS) entry which is preliminary data.</text>
</comment>
<dbReference type="RefSeq" id="WP_113804487.1">
    <property type="nucleotide sequence ID" value="NZ_QOCW01000002.1"/>
</dbReference>
<dbReference type="CDD" id="cd00093">
    <property type="entry name" value="HTH_XRE"/>
    <property type="match status" value="1"/>
</dbReference>
<dbReference type="SUPFAM" id="SSF47413">
    <property type="entry name" value="lambda repressor-like DNA-binding domains"/>
    <property type="match status" value="1"/>
</dbReference>
<gene>
    <name evidence="3" type="ORF">DS031_03165</name>
</gene>
<dbReference type="EMBL" id="QOCW01000002">
    <property type="protein sequence ID" value="RBW71007.1"/>
    <property type="molecule type" value="Genomic_DNA"/>
</dbReference>